<dbReference type="InterPro" id="IPR036465">
    <property type="entry name" value="vWFA_dom_sf"/>
</dbReference>
<feature type="domain" description="VWFA" evidence="1">
    <location>
        <begin position="226"/>
        <end position="400"/>
    </location>
</feature>
<organism evidence="2 3">
    <name type="scientific">Phrynosoma platyrhinos</name>
    <name type="common">Desert horned lizard</name>
    <dbReference type="NCBI Taxonomy" id="52577"/>
    <lineage>
        <taxon>Eukaryota</taxon>
        <taxon>Metazoa</taxon>
        <taxon>Chordata</taxon>
        <taxon>Craniata</taxon>
        <taxon>Vertebrata</taxon>
        <taxon>Euteleostomi</taxon>
        <taxon>Lepidosauria</taxon>
        <taxon>Squamata</taxon>
        <taxon>Bifurcata</taxon>
        <taxon>Unidentata</taxon>
        <taxon>Episquamata</taxon>
        <taxon>Toxicofera</taxon>
        <taxon>Iguania</taxon>
        <taxon>Phrynosomatidae</taxon>
        <taxon>Phrynosomatinae</taxon>
        <taxon>Phrynosoma</taxon>
    </lineage>
</organism>
<comment type="caution">
    <text evidence="2">The sequence shown here is derived from an EMBL/GenBank/DDBJ whole genome shotgun (WGS) entry which is preliminary data.</text>
</comment>
<name>A0ABQ7TCX2_PHRPL</name>
<keyword evidence="3" id="KW-1185">Reference proteome</keyword>
<evidence type="ECO:0000313" key="2">
    <source>
        <dbReference type="EMBL" id="KAH0627287.1"/>
    </source>
</evidence>
<evidence type="ECO:0000259" key="1">
    <source>
        <dbReference type="PROSITE" id="PS50234"/>
    </source>
</evidence>
<dbReference type="InterPro" id="IPR050525">
    <property type="entry name" value="ECM_Assembly_Org"/>
</dbReference>
<dbReference type="InterPro" id="IPR002035">
    <property type="entry name" value="VWF_A"/>
</dbReference>
<dbReference type="PANTHER" id="PTHR24020">
    <property type="entry name" value="COLLAGEN ALPHA"/>
    <property type="match status" value="1"/>
</dbReference>
<protein>
    <recommendedName>
        <fullName evidence="1">VWFA domain-containing protein</fullName>
    </recommendedName>
</protein>
<reference evidence="2 3" key="1">
    <citation type="journal article" date="2022" name="Gigascience">
        <title>A chromosome-level genome assembly and annotation of the desert horned lizard, Phrynosoma platyrhinos, provides insight into chromosomal rearrangements among reptiles.</title>
        <authorList>
            <person name="Koochekian N."/>
            <person name="Ascanio A."/>
            <person name="Farleigh K."/>
            <person name="Card D.C."/>
            <person name="Schield D.R."/>
            <person name="Castoe T.A."/>
            <person name="Jezkova T."/>
        </authorList>
    </citation>
    <scope>NUCLEOTIDE SEQUENCE [LARGE SCALE GENOMIC DNA]</scope>
    <source>
        <strain evidence="2">NK-2021</strain>
    </source>
</reference>
<dbReference type="Gene3D" id="3.40.50.410">
    <property type="entry name" value="von Willebrand factor, type A domain"/>
    <property type="match status" value="2"/>
</dbReference>
<sequence length="415" mass="46533">MLWKHRRILHCVSSVCREASIADLVFLVDGSWSIGKKNFKIIQDFLYTLVDSFDVGEDKIRIGLIQYSDVPHNEFFLNTFWRKEDILEKIQNLHYKGGGTKTGKSLKFMLDNQFSEEAGSRRHEGVPQIAVVITDGQAQDSIHEPAEEVKSAGIMLYAVGIKDAVLSELQEIASDPDEMHVYSVEEFAGLQGISQNILQVICTTVEEASRQITQLFPACRKAILADIVFLVDSSASIGLENFQKVKNFLYTLVSNLHVSHDQIRIGLAQYNDEIFVEFLLNQYSLKNDILEQIQNLPFRSGSTYTGAALNSIMEEYFIESAGSRAQENVPKVVILLTDGESNDDVKIPASKLRARGISVYVVGVNVQDTAELKEIASRPFNKFLFSIDSFDVLQEVTNSLLQMVCFAVESQIKGK</sequence>
<dbReference type="PRINTS" id="PR00453">
    <property type="entry name" value="VWFADOMAIN"/>
</dbReference>
<proteinExistence type="predicted"/>
<evidence type="ECO:0000313" key="3">
    <source>
        <dbReference type="Proteomes" id="UP000826234"/>
    </source>
</evidence>
<dbReference type="PROSITE" id="PS50234">
    <property type="entry name" value="VWFA"/>
    <property type="match status" value="2"/>
</dbReference>
<dbReference type="Pfam" id="PF00092">
    <property type="entry name" value="VWA"/>
    <property type="match status" value="2"/>
</dbReference>
<feature type="domain" description="VWFA" evidence="1">
    <location>
        <begin position="23"/>
        <end position="197"/>
    </location>
</feature>
<dbReference type="SMART" id="SM00327">
    <property type="entry name" value="VWA"/>
    <property type="match status" value="2"/>
</dbReference>
<gene>
    <name evidence="2" type="ORF">JD844_002810</name>
</gene>
<accession>A0ABQ7TCX2</accession>
<dbReference type="EMBL" id="JAIPUX010000521">
    <property type="protein sequence ID" value="KAH0627287.1"/>
    <property type="molecule type" value="Genomic_DNA"/>
</dbReference>
<dbReference type="Proteomes" id="UP000826234">
    <property type="component" value="Unassembled WGS sequence"/>
</dbReference>
<dbReference type="SUPFAM" id="SSF53300">
    <property type="entry name" value="vWA-like"/>
    <property type="match status" value="2"/>
</dbReference>
<dbReference type="PANTHER" id="PTHR24020:SF86">
    <property type="entry name" value="COLLAGEN, TYPE VI, ALPHA 4"/>
    <property type="match status" value="1"/>
</dbReference>